<sequence length="52" mass="5822">MVKVFVSVTVAKSPEVNSEIKARLTSLPLLDEELFLEQPQINNSPMTKHAIK</sequence>
<evidence type="ECO:0000313" key="1">
    <source>
        <dbReference type="EMBL" id="KXB38035.1"/>
    </source>
</evidence>
<proteinExistence type="predicted"/>
<reference evidence="1 2" key="1">
    <citation type="submission" date="2016-01" db="EMBL/GenBank/DDBJ databases">
        <authorList>
            <person name="Oliw E.H."/>
        </authorList>
    </citation>
    <scope>NUCLEOTIDE SEQUENCE [LARGE SCALE GENOMIC DNA]</scope>
    <source>
        <strain evidence="1 2">KA00635</strain>
    </source>
</reference>
<protein>
    <submittedName>
        <fullName evidence="1">Uncharacterized protein</fullName>
    </submittedName>
</protein>
<accession>A0A133Y4I3</accession>
<organism evidence="1 2">
    <name type="scientific">Aerococcus christensenii</name>
    <dbReference type="NCBI Taxonomy" id="87541"/>
    <lineage>
        <taxon>Bacteria</taxon>
        <taxon>Bacillati</taxon>
        <taxon>Bacillota</taxon>
        <taxon>Bacilli</taxon>
        <taxon>Lactobacillales</taxon>
        <taxon>Aerococcaceae</taxon>
        <taxon>Aerococcus</taxon>
    </lineage>
</organism>
<evidence type="ECO:0000313" key="2">
    <source>
        <dbReference type="Proteomes" id="UP000070422"/>
    </source>
</evidence>
<gene>
    <name evidence="1" type="ORF">HMPREF3187_00196</name>
</gene>
<name>A0A133Y4I3_9LACT</name>
<dbReference type="AlphaFoldDB" id="A0A133Y4I3"/>
<dbReference type="Proteomes" id="UP000070422">
    <property type="component" value="Unassembled WGS sequence"/>
</dbReference>
<dbReference type="EMBL" id="LSCQ01000013">
    <property type="protein sequence ID" value="KXB38035.1"/>
    <property type="molecule type" value="Genomic_DNA"/>
</dbReference>
<comment type="caution">
    <text evidence="1">The sequence shown here is derived from an EMBL/GenBank/DDBJ whole genome shotgun (WGS) entry which is preliminary data.</text>
</comment>